<dbReference type="Proteomes" id="UP000036987">
    <property type="component" value="Unassembled WGS sequence"/>
</dbReference>
<feature type="domain" description="Bifunctional inhibitor/plant lipid transfer protein/seed storage helical" evidence="2">
    <location>
        <begin position="62"/>
        <end position="143"/>
    </location>
</feature>
<dbReference type="AlphaFoldDB" id="A0A0K9Q3P3"/>
<dbReference type="PANTHER" id="PTHR31731">
    <property type="match status" value="1"/>
</dbReference>
<dbReference type="Gene3D" id="1.10.110.10">
    <property type="entry name" value="Plant lipid-transfer and hydrophobic proteins"/>
    <property type="match status" value="1"/>
</dbReference>
<organism evidence="3 4">
    <name type="scientific">Zostera marina</name>
    <name type="common">Eelgrass</name>
    <dbReference type="NCBI Taxonomy" id="29655"/>
    <lineage>
        <taxon>Eukaryota</taxon>
        <taxon>Viridiplantae</taxon>
        <taxon>Streptophyta</taxon>
        <taxon>Embryophyta</taxon>
        <taxon>Tracheophyta</taxon>
        <taxon>Spermatophyta</taxon>
        <taxon>Magnoliopsida</taxon>
        <taxon>Liliopsida</taxon>
        <taxon>Zosteraceae</taxon>
        <taxon>Zostera</taxon>
    </lineage>
</organism>
<protein>
    <submittedName>
        <fullName evidence="3">Bifunctional inhibitor/lipid-transfer protein/seed storage 2Salbumin superfamily protein</fullName>
    </submittedName>
</protein>
<feature type="chain" id="PRO_5005528502" evidence="1">
    <location>
        <begin position="24"/>
        <end position="149"/>
    </location>
</feature>
<gene>
    <name evidence="3" type="ORF">ZOSMA_10G00670</name>
</gene>
<dbReference type="InterPro" id="IPR051636">
    <property type="entry name" value="Plant_LTP/defense-related"/>
</dbReference>
<dbReference type="OMA" id="NTCCPIL"/>
<dbReference type="InterPro" id="IPR027923">
    <property type="entry name" value="Hydrophob_seed_dom"/>
</dbReference>
<sequence>MKMCSKLMSLFFFLSIITSNAHTYPTRRSNHNHHRHHHYHHHHLVPQRPPQLTPPSTMLPKCSINLLKLGLCLDVLGDLIHIGFGNPIQNTCCPILSGLLEVEAAVCLCTAIDLKLLNLNIYIPLALNVLLTCGMNPPPGYVCPVTLKP</sequence>
<dbReference type="OrthoDB" id="1935738at2759"/>
<name>A0A0K9Q3P3_ZOSMR</name>
<keyword evidence="1" id="KW-0732">Signal</keyword>
<evidence type="ECO:0000313" key="4">
    <source>
        <dbReference type="Proteomes" id="UP000036987"/>
    </source>
</evidence>
<dbReference type="SUPFAM" id="SSF47699">
    <property type="entry name" value="Bifunctional inhibitor/lipid-transfer protein/seed storage 2S albumin"/>
    <property type="match status" value="1"/>
</dbReference>
<comment type="caution">
    <text evidence="3">The sequence shown here is derived from an EMBL/GenBank/DDBJ whole genome shotgun (WGS) entry which is preliminary data.</text>
</comment>
<feature type="signal peptide" evidence="1">
    <location>
        <begin position="1"/>
        <end position="23"/>
    </location>
</feature>
<dbReference type="InterPro" id="IPR036312">
    <property type="entry name" value="Bifun_inhib/LTP/seed_sf"/>
</dbReference>
<dbReference type="SMART" id="SM00499">
    <property type="entry name" value="AAI"/>
    <property type="match status" value="1"/>
</dbReference>
<reference evidence="4" key="1">
    <citation type="journal article" date="2016" name="Nature">
        <title>The genome of the seagrass Zostera marina reveals angiosperm adaptation to the sea.</title>
        <authorList>
            <person name="Olsen J.L."/>
            <person name="Rouze P."/>
            <person name="Verhelst B."/>
            <person name="Lin Y.-C."/>
            <person name="Bayer T."/>
            <person name="Collen J."/>
            <person name="Dattolo E."/>
            <person name="De Paoli E."/>
            <person name="Dittami S."/>
            <person name="Maumus F."/>
            <person name="Michel G."/>
            <person name="Kersting A."/>
            <person name="Lauritano C."/>
            <person name="Lohaus R."/>
            <person name="Toepel M."/>
            <person name="Tonon T."/>
            <person name="Vanneste K."/>
            <person name="Amirebrahimi M."/>
            <person name="Brakel J."/>
            <person name="Bostroem C."/>
            <person name="Chovatia M."/>
            <person name="Grimwood J."/>
            <person name="Jenkins J.W."/>
            <person name="Jueterbock A."/>
            <person name="Mraz A."/>
            <person name="Stam W.T."/>
            <person name="Tice H."/>
            <person name="Bornberg-Bauer E."/>
            <person name="Green P.J."/>
            <person name="Pearson G.A."/>
            <person name="Procaccini G."/>
            <person name="Duarte C.M."/>
            <person name="Schmutz J."/>
            <person name="Reusch T.B.H."/>
            <person name="Van de Peer Y."/>
        </authorList>
    </citation>
    <scope>NUCLEOTIDE SEQUENCE [LARGE SCALE GENOMIC DNA]</scope>
    <source>
        <strain evidence="4">cv. Finnish</strain>
    </source>
</reference>
<proteinExistence type="predicted"/>
<dbReference type="InterPro" id="IPR016140">
    <property type="entry name" value="Bifunc_inhib/LTP/seed_store"/>
</dbReference>
<keyword evidence="4" id="KW-1185">Reference proteome</keyword>
<accession>A0A0K9Q3P3</accession>
<evidence type="ECO:0000259" key="2">
    <source>
        <dbReference type="SMART" id="SM00499"/>
    </source>
</evidence>
<dbReference type="Pfam" id="PF14547">
    <property type="entry name" value="Hydrophob_seed"/>
    <property type="match status" value="1"/>
</dbReference>
<evidence type="ECO:0000256" key="1">
    <source>
        <dbReference type="SAM" id="SignalP"/>
    </source>
</evidence>
<dbReference type="CDD" id="cd01958">
    <property type="entry name" value="HPS_like"/>
    <property type="match status" value="1"/>
</dbReference>
<dbReference type="EMBL" id="LFYR01000113">
    <property type="protein sequence ID" value="KMZ75799.1"/>
    <property type="molecule type" value="Genomic_DNA"/>
</dbReference>
<evidence type="ECO:0000313" key="3">
    <source>
        <dbReference type="EMBL" id="KMZ75799.1"/>
    </source>
</evidence>